<dbReference type="PANTHER" id="PTHR34406:SF1">
    <property type="entry name" value="PROTEIN YCEI"/>
    <property type="match status" value="1"/>
</dbReference>
<dbReference type="SUPFAM" id="SSF101874">
    <property type="entry name" value="YceI-like"/>
    <property type="match status" value="1"/>
</dbReference>
<reference evidence="2" key="1">
    <citation type="submission" date="2018-06" db="EMBL/GenBank/DDBJ databases">
        <authorList>
            <person name="Zhirakovskaya E."/>
        </authorList>
    </citation>
    <scope>NUCLEOTIDE SEQUENCE</scope>
</reference>
<proteinExistence type="predicted"/>
<gene>
    <name evidence="2" type="ORF">MNBD_BACTEROID07-451</name>
</gene>
<organism evidence="2">
    <name type="scientific">hydrothermal vent metagenome</name>
    <dbReference type="NCBI Taxonomy" id="652676"/>
    <lineage>
        <taxon>unclassified sequences</taxon>
        <taxon>metagenomes</taxon>
        <taxon>ecological metagenomes</taxon>
    </lineage>
</organism>
<feature type="domain" description="Lipid/polyisoprenoid-binding YceI-like" evidence="1">
    <location>
        <begin position="52"/>
        <end position="176"/>
    </location>
</feature>
<sequence>MKKVILFVFIILTANTSFAQRYLSKTGDVSFYSDAPLEKIEAQNHQVNCALDTQSGFFVVKILMRSFIFEKALMQEHFNEDYVESDKYPNAFFKGKITNLKDINFSKPGVYPAVIEGQMTIHGITQNVKAKGTFTISKKGILAQAKFSLKIGDYGISIPDVVSGKIATVMEITTNIHLKPLKE</sequence>
<dbReference type="EMBL" id="UOET01000453">
    <property type="protein sequence ID" value="VAW29998.1"/>
    <property type="molecule type" value="Genomic_DNA"/>
</dbReference>
<dbReference type="AlphaFoldDB" id="A0A3B0UHB9"/>
<evidence type="ECO:0000313" key="2">
    <source>
        <dbReference type="EMBL" id="VAW29998.1"/>
    </source>
</evidence>
<dbReference type="InterPro" id="IPR007372">
    <property type="entry name" value="Lipid/polyisoprenoid-bd_YceI"/>
</dbReference>
<dbReference type="InterPro" id="IPR036761">
    <property type="entry name" value="TTHA0802/YceI-like_sf"/>
</dbReference>
<name>A0A3B0UHB9_9ZZZZ</name>
<evidence type="ECO:0000259" key="1">
    <source>
        <dbReference type="Pfam" id="PF04264"/>
    </source>
</evidence>
<protein>
    <recommendedName>
        <fullName evidence="1">Lipid/polyisoprenoid-binding YceI-like domain-containing protein</fullName>
    </recommendedName>
</protein>
<dbReference type="Pfam" id="PF04264">
    <property type="entry name" value="YceI"/>
    <property type="match status" value="1"/>
</dbReference>
<dbReference type="Gene3D" id="2.40.128.110">
    <property type="entry name" value="Lipid/polyisoprenoid-binding, YceI-like"/>
    <property type="match status" value="1"/>
</dbReference>
<dbReference type="PANTHER" id="PTHR34406">
    <property type="entry name" value="PROTEIN YCEI"/>
    <property type="match status" value="1"/>
</dbReference>
<accession>A0A3B0UHB9</accession>